<keyword evidence="1" id="KW-1133">Transmembrane helix</keyword>
<evidence type="ECO:0000256" key="1">
    <source>
        <dbReference type="SAM" id="Phobius"/>
    </source>
</evidence>
<organism evidence="2 3">
    <name type="scientific">Flavobacterium piscinae</name>
    <dbReference type="NCBI Taxonomy" id="2506424"/>
    <lineage>
        <taxon>Bacteria</taxon>
        <taxon>Pseudomonadati</taxon>
        <taxon>Bacteroidota</taxon>
        <taxon>Flavobacteriia</taxon>
        <taxon>Flavobacteriales</taxon>
        <taxon>Flavobacteriaceae</taxon>
        <taxon>Flavobacterium</taxon>
    </lineage>
</organism>
<evidence type="ECO:0000313" key="3">
    <source>
        <dbReference type="Proteomes" id="UP000289734"/>
    </source>
</evidence>
<sequence>MASFNNTLSLKVGTAGGTLLSIVPNITSVDVLRTIILAIIGAIVSFFVTLLLKCLTKSKEK</sequence>
<dbReference type="EMBL" id="SBKQ01000010">
    <property type="protein sequence ID" value="RXR31380.1"/>
    <property type="molecule type" value="Genomic_DNA"/>
</dbReference>
<evidence type="ECO:0000313" key="2">
    <source>
        <dbReference type="EMBL" id="RXR31380.1"/>
    </source>
</evidence>
<accession>A0A4Q1KPI7</accession>
<reference evidence="3" key="1">
    <citation type="submission" date="2019-01" db="EMBL/GenBank/DDBJ databases">
        <title>Cytophagaceae bacterium strain CAR-16.</title>
        <authorList>
            <person name="Chen W.-M."/>
        </authorList>
    </citation>
    <scope>NUCLEOTIDE SEQUENCE [LARGE SCALE GENOMIC DNA]</scope>
    <source>
        <strain evidence="3">ICH-30</strain>
    </source>
</reference>
<comment type="caution">
    <text evidence="2">The sequence shown here is derived from an EMBL/GenBank/DDBJ whole genome shotgun (WGS) entry which is preliminary data.</text>
</comment>
<name>A0A4Q1KPI7_9FLAO</name>
<keyword evidence="1" id="KW-0812">Transmembrane</keyword>
<keyword evidence="1" id="KW-0472">Membrane</keyword>
<protein>
    <recommendedName>
        <fullName evidence="4">Holin</fullName>
    </recommendedName>
</protein>
<dbReference type="RefSeq" id="WP_129464917.1">
    <property type="nucleotide sequence ID" value="NZ_JACSXZ010000001.1"/>
</dbReference>
<dbReference type="AlphaFoldDB" id="A0A4Q1KPI7"/>
<gene>
    <name evidence="2" type="ORF">EQG68_10635</name>
</gene>
<keyword evidence="3" id="KW-1185">Reference proteome</keyword>
<evidence type="ECO:0008006" key="4">
    <source>
        <dbReference type="Google" id="ProtNLM"/>
    </source>
</evidence>
<dbReference type="Proteomes" id="UP000289734">
    <property type="component" value="Unassembled WGS sequence"/>
</dbReference>
<proteinExistence type="predicted"/>
<dbReference type="OrthoDB" id="1452636at2"/>
<feature type="transmembrane region" description="Helical" evidence="1">
    <location>
        <begin position="31"/>
        <end position="52"/>
    </location>
</feature>